<dbReference type="OrthoDB" id="3692566at2"/>
<keyword evidence="3" id="KW-1185">Reference proteome</keyword>
<reference evidence="3" key="1">
    <citation type="submission" date="2016-10" db="EMBL/GenBank/DDBJ databases">
        <authorList>
            <person name="Varghese N."/>
            <person name="Submissions S."/>
        </authorList>
    </citation>
    <scope>NUCLEOTIDE SEQUENCE [LARGE SCALE GENOMIC DNA]</scope>
    <source>
        <strain evidence="3">CGMCC 4.3568</strain>
    </source>
</reference>
<feature type="region of interest" description="Disordered" evidence="1">
    <location>
        <begin position="1"/>
        <end position="25"/>
    </location>
</feature>
<evidence type="ECO:0000313" key="2">
    <source>
        <dbReference type="EMBL" id="SFB49458.1"/>
    </source>
</evidence>
<sequence>MAADAIHGARVRRHADTGAPLIRDPPEEYVGQHRFILGDDNPTMPPEFLFPLKDDLPSAATAYLPRVGRLDAEPAYEARDGDLAIERAAATRAIRHSSEPNLAFLQRVLDGLQRM</sequence>
<evidence type="ECO:0000256" key="1">
    <source>
        <dbReference type="SAM" id="MobiDB-lite"/>
    </source>
</evidence>
<proteinExistence type="predicted"/>
<dbReference type="Proteomes" id="UP000243799">
    <property type="component" value="Unassembled WGS sequence"/>
</dbReference>
<organism evidence="2 3">
    <name type="scientific">Amycolatopsis marina</name>
    <dbReference type="NCBI Taxonomy" id="490629"/>
    <lineage>
        <taxon>Bacteria</taxon>
        <taxon>Bacillati</taxon>
        <taxon>Actinomycetota</taxon>
        <taxon>Actinomycetes</taxon>
        <taxon>Pseudonocardiales</taxon>
        <taxon>Pseudonocardiaceae</taxon>
        <taxon>Amycolatopsis</taxon>
    </lineage>
</organism>
<name>A0A1I1BL23_9PSEU</name>
<dbReference type="RefSeq" id="WP_091675183.1">
    <property type="nucleotide sequence ID" value="NZ_FOKG01000014.1"/>
</dbReference>
<protein>
    <submittedName>
        <fullName evidence="2">Uncharacterized protein</fullName>
    </submittedName>
</protein>
<gene>
    <name evidence="2" type="ORF">SAMN05216266_11438</name>
</gene>
<dbReference type="EMBL" id="FOKG01000014">
    <property type="protein sequence ID" value="SFB49458.1"/>
    <property type="molecule type" value="Genomic_DNA"/>
</dbReference>
<dbReference type="AlphaFoldDB" id="A0A1I1BL23"/>
<accession>A0A1I1BL23</accession>
<evidence type="ECO:0000313" key="3">
    <source>
        <dbReference type="Proteomes" id="UP000243799"/>
    </source>
</evidence>